<reference evidence="1 2" key="1">
    <citation type="submission" date="2016-08" db="EMBL/GenBank/DDBJ databases">
        <title>Whole genome sequence of Mesorhizobium sp. strain UASWS1009 isolated from industrial sewage.</title>
        <authorList>
            <person name="Crovadore J."/>
            <person name="Calmin G."/>
            <person name="Chablais R."/>
            <person name="Cochard B."/>
            <person name="Lefort F."/>
        </authorList>
    </citation>
    <scope>NUCLEOTIDE SEQUENCE [LARGE SCALE GENOMIC DNA]</scope>
    <source>
        <strain evidence="1 2">UASWS1009</strain>
    </source>
</reference>
<organism evidence="1 2">
    <name type="scientific">Mesorhizobium hungaricum</name>
    <dbReference type="NCBI Taxonomy" id="1566387"/>
    <lineage>
        <taxon>Bacteria</taxon>
        <taxon>Pseudomonadati</taxon>
        <taxon>Pseudomonadota</taxon>
        <taxon>Alphaproteobacteria</taxon>
        <taxon>Hyphomicrobiales</taxon>
        <taxon>Phyllobacteriaceae</taxon>
        <taxon>Mesorhizobium</taxon>
    </lineage>
</organism>
<proteinExistence type="predicted"/>
<dbReference type="RefSeq" id="WP_024923049.1">
    <property type="nucleotide sequence ID" value="NZ_MDEO01000036.1"/>
</dbReference>
<dbReference type="InterPro" id="IPR035901">
    <property type="entry name" value="GIY-YIG_endonuc_sf"/>
</dbReference>
<sequence>MTSIDRKAAIAAYKKRAAPAGIYALTCAKAGRRWVGHAPDLDAMPNRLWFTLRLGSHRSADLQATYNQFGQDVIAIEIVERFEDDARPEGAALKERLAFWRDRIGAQPA</sequence>
<evidence type="ECO:0008006" key="3">
    <source>
        <dbReference type="Google" id="ProtNLM"/>
    </source>
</evidence>
<accession>A0A1C2DEW0</accession>
<evidence type="ECO:0000313" key="2">
    <source>
        <dbReference type="Proteomes" id="UP000094412"/>
    </source>
</evidence>
<dbReference type="AlphaFoldDB" id="A0A1C2DEW0"/>
<dbReference type="STRING" id="1566387.QV13_27745"/>
<name>A0A1C2DEW0_9HYPH</name>
<dbReference type="Proteomes" id="UP000094412">
    <property type="component" value="Unassembled WGS sequence"/>
</dbReference>
<dbReference type="OrthoDB" id="7270972at2"/>
<dbReference type="Gene3D" id="3.40.1440.10">
    <property type="entry name" value="GIY-YIG endonuclease"/>
    <property type="match status" value="1"/>
</dbReference>
<evidence type="ECO:0000313" key="1">
    <source>
        <dbReference type="EMBL" id="OCX13301.1"/>
    </source>
</evidence>
<dbReference type="CDD" id="cd10451">
    <property type="entry name" value="GIY-YIG_LuxR_like"/>
    <property type="match status" value="1"/>
</dbReference>
<dbReference type="EMBL" id="MDEO01000036">
    <property type="protein sequence ID" value="OCX13301.1"/>
    <property type="molecule type" value="Genomic_DNA"/>
</dbReference>
<gene>
    <name evidence="1" type="ORF">QV13_27745</name>
</gene>
<protein>
    <recommendedName>
        <fullName evidence="3">GIY-YIG domain-containing protein</fullName>
    </recommendedName>
</protein>
<keyword evidence="2" id="KW-1185">Reference proteome</keyword>
<comment type="caution">
    <text evidence="1">The sequence shown here is derived from an EMBL/GenBank/DDBJ whole genome shotgun (WGS) entry which is preliminary data.</text>
</comment>